<feature type="region of interest" description="Disordered" evidence="2">
    <location>
        <begin position="1"/>
        <end position="54"/>
    </location>
</feature>
<feature type="compositionally biased region" description="Basic and acidic residues" evidence="2">
    <location>
        <begin position="22"/>
        <end position="31"/>
    </location>
</feature>
<feature type="coiled-coil region" evidence="1">
    <location>
        <begin position="76"/>
        <end position="103"/>
    </location>
</feature>
<keyword evidence="1" id="KW-0175">Coiled coil</keyword>
<accession>A0A853D1C5</accession>
<dbReference type="EMBL" id="JACCFL010000001">
    <property type="protein sequence ID" value="NYJ24830.1"/>
    <property type="molecule type" value="Genomic_DNA"/>
</dbReference>
<organism evidence="3 4">
    <name type="scientific">Leifsonia shinshuensis</name>
    <dbReference type="NCBI Taxonomy" id="150026"/>
    <lineage>
        <taxon>Bacteria</taxon>
        <taxon>Bacillati</taxon>
        <taxon>Actinomycetota</taxon>
        <taxon>Actinomycetes</taxon>
        <taxon>Micrococcales</taxon>
        <taxon>Microbacteriaceae</taxon>
        <taxon>Leifsonia</taxon>
    </lineage>
</organism>
<dbReference type="RefSeq" id="WP_179607227.1">
    <property type="nucleotide sequence ID" value="NZ_BAABEH010000001.1"/>
</dbReference>
<evidence type="ECO:0000313" key="3">
    <source>
        <dbReference type="EMBL" id="NYJ24830.1"/>
    </source>
</evidence>
<name>A0A853D1C5_9MICO</name>
<feature type="compositionally biased region" description="Low complexity" evidence="2">
    <location>
        <begin position="223"/>
        <end position="244"/>
    </location>
</feature>
<feature type="region of interest" description="Disordered" evidence="2">
    <location>
        <begin position="200"/>
        <end position="251"/>
    </location>
</feature>
<proteinExistence type="predicted"/>
<gene>
    <name evidence="3" type="ORF">HNR13_003117</name>
</gene>
<sequence length="251" mass="27388">MGTPLLGAQPLRVGPLTRRRLERQARSDAEAMRAQNAATAADQHGEPVPGGEPTPTVAALQARANAYAHREEQRFLARSRRDLAEQRELAQALSADLDAYDDRLDALPPADRDASRIAEGEGVAYQELRRLRRRIAVRNARAEQLSARIHARFTAARLRATRHFDRADEKIAVYWGAYLRALSPRPVPVRAPALRRADSLAGRETSVDRWHPAGSAQPYGGDAALSSAPQATAPQATAPQATESRSTDAQS</sequence>
<evidence type="ECO:0000313" key="4">
    <source>
        <dbReference type="Proteomes" id="UP000578352"/>
    </source>
</evidence>
<evidence type="ECO:0000256" key="1">
    <source>
        <dbReference type="SAM" id="Coils"/>
    </source>
</evidence>
<dbReference type="AlphaFoldDB" id="A0A853D1C5"/>
<evidence type="ECO:0000256" key="2">
    <source>
        <dbReference type="SAM" id="MobiDB-lite"/>
    </source>
</evidence>
<protein>
    <submittedName>
        <fullName evidence="3">Uncharacterized protein</fullName>
    </submittedName>
</protein>
<dbReference type="Proteomes" id="UP000578352">
    <property type="component" value="Unassembled WGS sequence"/>
</dbReference>
<comment type="caution">
    <text evidence="3">The sequence shown here is derived from an EMBL/GenBank/DDBJ whole genome shotgun (WGS) entry which is preliminary data.</text>
</comment>
<reference evidence="3 4" key="1">
    <citation type="submission" date="2020-07" db="EMBL/GenBank/DDBJ databases">
        <title>Sequencing the genomes of 1000 actinobacteria strains.</title>
        <authorList>
            <person name="Klenk H.-P."/>
        </authorList>
    </citation>
    <scope>NUCLEOTIDE SEQUENCE [LARGE SCALE GENOMIC DNA]</scope>
    <source>
        <strain evidence="3 4">DSM 15165</strain>
    </source>
</reference>